<sequence>MFLNYQYEQDIKSYLFGILIGLSSNSRKNKSGSFLPKTIENILESHRIKFEKEKNLKDILKEAELIETKRIDFVFKHNEMTYCLECSFFNVSGSKINSELNRMLEFSRTINKFKKYRFIYVIDGPELKKTNILVNKILNETNNFFNIHRFQKFLKKDSQFIF</sequence>
<name>A0ABU8ZSB2_9MOLU</name>
<keyword evidence="2" id="KW-0378">Hydrolase</keyword>
<keyword evidence="2" id="KW-0540">Nuclease</keyword>
<evidence type="ECO:0000313" key="3">
    <source>
        <dbReference type="Proteomes" id="UP001383392"/>
    </source>
</evidence>
<evidence type="ECO:0000313" key="2">
    <source>
        <dbReference type="EMBL" id="MEK0309360.1"/>
    </source>
</evidence>
<dbReference type="InterPro" id="IPR007637">
    <property type="entry name" value="Restrct_endonuc_II_DpnII-like"/>
</dbReference>
<dbReference type="EMBL" id="JAOSJG010000045">
    <property type="protein sequence ID" value="MEK0309360.1"/>
    <property type="molecule type" value="Genomic_DNA"/>
</dbReference>
<reference evidence="2 3" key="1">
    <citation type="journal article" date="2023" name="Int. J. Syst. Evol. Microbiol.">
        <title>The observation of taxonomic boundaries for the 16SrII and 16SrXXV phytoplasmas using genome-based delimitation.</title>
        <authorList>
            <person name="Rodrigues Jardim B."/>
            <person name="Tran-Nguyen L.T.T."/>
            <person name="Gambley C."/>
            <person name="Al-Sadi A.M."/>
            <person name="Al-Subhi A.M."/>
            <person name="Foissac X."/>
            <person name="Salar P."/>
            <person name="Cai H."/>
            <person name="Yang J.Y."/>
            <person name="Davis R."/>
            <person name="Jones L."/>
            <person name="Rodoni B."/>
            <person name="Constable F.E."/>
        </authorList>
    </citation>
    <scope>NUCLEOTIDE SEQUENCE [LARGE SCALE GENOMIC DNA]</scope>
    <source>
        <strain evidence="2">BAWM-OMN-P75</strain>
    </source>
</reference>
<keyword evidence="2" id="KW-0255">Endonuclease</keyword>
<evidence type="ECO:0000259" key="1">
    <source>
        <dbReference type="Pfam" id="PF04556"/>
    </source>
</evidence>
<dbReference type="Pfam" id="PF04556">
    <property type="entry name" value="DpnII"/>
    <property type="match status" value="1"/>
</dbReference>
<gene>
    <name evidence="2" type="ORF">OC712_02635</name>
</gene>
<dbReference type="RefSeq" id="WP_340482654.1">
    <property type="nucleotide sequence ID" value="NZ_JAOSJG010000045.1"/>
</dbReference>
<dbReference type="SUPFAM" id="SSF52980">
    <property type="entry name" value="Restriction endonuclease-like"/>
    <property type="match status" value="1"/>
</dbReference>
<proteinExistence type="predicted"/>
<accession>A0ABU8ZSB2</accession>
<dbReference type="InterPro" id="IPR011335">
    <property type="entry name" value="Restrct_endonuc-II-like"/>
</dbReference>
<keyword evidence="3" id="KW-1185">Reference proteome</keyword>
<dbReference type="GO" id="GO:0004519">
    <property type="term" value="F:endonuclease activity"/>
    <property type="evidence" value="ECO:0007669"/>
    <property type="project" value="UniProtKB-KW"/>
</dbReference>
<comment type="caution">
    <text evidence="2">The sequence shown here is derived from an EMBL/GenBank/DDBJ whole genome shotgun (WGS) entry which is preliminary data.</text>
</comment>
<protein>
    <submittedName>
        <fullName evidence="2">Type II restriction endonuclease</fullName>
    </submittedName>
</protein>
<dbReference type="Proteomes" id="UP001383392">
    <property type="component" value="Unassembled WGS sequence"/>
</dbReference>
<organism evidence="2 3">
    <name type="scientific">Candidatus Phytoplasma citri</name>
    <dbReference type="NCBI Taxonomy" id="180978"/>
    <lineage>
        <taxon>Bacteria</taxon>
        <taxon>Bacillati</taxon>
        <taxon>Mycoplasmatota</taxon>
        <taxon>Mollicutes</taxon>
        <taxon>Acholeplasmatales</taxon>
        <taxon>Acholeplasmataceae</taxon>
        <taxon>Candidatus Phytoplasma</taxon>
        <taxon>16SrII (Peanut WB group)</taxon>
    </lineage>
</organism>
<feature type="domain" description="Restriction endonuclease type II DpnII-like" evidence="1">
    <location>
        <begin position="4"/>
        <end position="155"/>
    </location>
</feature>